<dbReference type="EMBL" id="SULG01000006">
    <property type="protein sequence ID" value="TLD43192.1"/>
    <property type="molecule type" value="Genomic_DNA"/>
</dbReference>
<organism evidence="1 2">
    <name type="scientific">Candidatus Jettenia ecosi</name>
    <dbReference type="NCBI Taxonomy" id="2494326"/>
    <lineage>
        <taxon>Bacteria</taxon>
        <taxon>Pseudomonadati</taxon>
        <taxon>Planctomycetota</taxon>
        <taxon>Candidatus Brocadiia</taxon>
        <taxon>Candidatus Brocadiales</taxon>
        <taxon>Candidatus Brocadiaceae</taxon>
        <taxon>Candidatus Jettenia</taxon>
    </lineage>
</organism>
<accession>A0A533QEZ7</accession>
<proteinExistence type="predicted"/>
<dbReference type="Proteomes" id="UP000319783">
    <property type="component" value="Unassembled WGS sequence"/>
</dbReference>
<evidence type="ECO:0000313" key="2">
    <source>
        <dbReference type="Proteomes" id="UP000319783"/>
    </source>
</evidence>
<reference evidence="1 2" key="1">
    <citation type="submission" date="2019-04" db="EMBL/GenBank/DDBJ databases">
        <title>Genome of a novel bacterium Candidatus Jettenia ecosi reconstructed from metagenome of an anammox bioreactor.</title>
        <authorList>
            <person name="Mardanov A.V."/>
            <person name="Beletsky A.V."/>
            <person name="Ravin N.V."/>
            <person name="Botchkova E.A."/>
            <person name="Litti Y.V."/>
            <person name="Nozhevnikova A.N."/>
        </authorList>
    </citation>
    <scope>NUCLEOTIDE SEQUENCE [LARGE SCALE GENOMIC DNA]</scope>
    <source>
        <strain evidence="1">J2</strain>
    </source>
</reference>
<comment type="caution">
    <text evidence="1">The sequence shown here is derived from an EMBL/GenBank/DDBJ whole genome shotgun (WGS) entry which is preliminary data.</text>
</comment>
<name>A0A533QEZ7_9BACT</name>
<evidence type="ECO:0000313" key="1">
    <source>
        <dbReference type="EMBL" id="TLD43192.1"/>
    </source>
</evidence>
<dbReference type="AlphaFoldDB" id="A0A533QEZ7"/>
<gene>
    <name evidence="1" type="ORF">JETT_0496</name>
</gene>
<protein>
    <submittedName>
        <fullName evidence="1">Uncharacterized protein</fullName>
    </submittedName>
</protein>
<sequence length="45" mass="5668">MHYFQLEKDLTYFPKFTKLIHLLIWNPPFLYNIMLQRNTNLIIER</sequence>